<evidence type="ECO:0000259" key="7">
    <source>
        <dbReference type="PROSITE" id="PS51469"/>
    </source>
</evidence>
<feature type="compositionally biased region" description="Acidic residues" evidence="6">
    <location>
        <begin position="343"/>
        <end position="352"/>
    </location>
</feature>
<feature type="region of interest" description="Disordered" evidence="6">
    <location>
        <begin position="725"/>
        <end position="746"/>
    </location>
</feature>
<feature type="compositionally biased region" description="Acidic residues" evidence="6">
    <location>
        <begin position="429"/>
        <end position="442"/>
    </location>
</feature>
<keyword evidence="3" id="KW-1133">Transmembrane helix</keyword>
<dbReference type="AlphaFoldDB" id="A0A067LX55"/>
<dbReference type="GO" id="GO:0034993">
    <property type="term" value="C:meiotic nuclear membrane microtubule tethering complex"/>
    <property type="evidence" value="ECO:0007669"/>
    <property type="project" value="TreeGrafter"/>
</dbReference>
<dbReference type="GO" id="GO:0043495">
    <property type="term" value="F:protein-membrane adaptor activity"/>
    <property type="evidence" value="ECO:0007669"/>
    <property type="project" value="TreeGrafter"/>
</dbReference>
<sequence>MSFTGTPLGQGKRTVDHHKFMTGAPRSRDGADYIQRSAASAPSAPSADEPSASPARKRTLPSTNSISVSYAYGPPSLPDTHAPEPSRSTSTLRPTASNDDGDDANSVVSHNSARSRSQTSTAAERYSRLRAQQQQQQQPRGPGLIARPPSPTNLKDTSVNIATAFRQAAESGAADPFPDALRHQSIDPASDSSHPAPTSRRLAVPAHVSRFASQQPDDTSDAPDPDHRRDRAKSPIDTVKDIAAKAIFHLRQLSPAPFADASNPAPSASAILPDDFDNVSGSMDLANDYAEEERLMAQMDSQLDARAAAASGSNPDHSLSTKPTKKKSRPSHDNKAYKPSASDLEESPDEDGAGSGGSSSRRRRKPIPGRARLDGGLPMIGPETRRKRPSTRKQANNKPNPADSTNPSSILHSRSSRSDSQLSAHDDSFPDVDMQDEEELDDQDRSESEAADDRNPYTTEDERDQLSIERELAAIDASENPLVGAALGSMVRTLYTVAKSGAMMLLLLASRTVSSIWDLLISQPVSWLGSSTGGIADIHVPAFAKYAAMFFGLYVAAQLLSQSPTSTSQPGPGYIPGSGDVPTYHAPDLPPGTVGELAGRLAQLEGAFADLNAVHRHTLEKAEEGVRANEDISTRVLSLQALLEGETKRAITAEEKYKNAALQGLENLRDHYAKIRGEIDGLASKGSPGTGESHGDILSKLHPALSQLQTRLDQAEALAKEALDLSKASAQPPSRSSHPHDDSPLVIQSVDGQDVTTLLKSLVDFSLLRHLKDGVAMPDYALYTGGARVIPDLTSPTYEPRSDSWARYLFDRMAGNGFALGRPPVTALVPDNSVGNCWPFAGAAGHIGIMLSQPAFITHVTVDHASKDIAYNIKTAPREFRVWGLVEGDQNIQKLAAYHAAIDGESRDDDDPAFFTNSPPSIRPVHLVSFSYDINSPSPTQTFPLPEKLQKLGLDIGIVVFQIQSNWGDSDFTCLYRVRVHGSHQDSTSDQHAEGLPDVS</sequence>
<evidence type="ECO:0000256" key="5">
    <source>
        <dbReference type="SAM" id="Coils"/>
    </source>
</evidence>
<dbReference type="EMBL" id="KL198101">
    <property type="protein sequence ID" value="KDQ07779.1"/>
    <property type="molecule type" value="Genomic_DNA"/>
</dbReference>
<feature type="compositionally biased region" description="Polar residues" evidence="6">
    <location>
        <begin position="392"/>
        <end position="407"/>
    </location>
</feature>
<protein>
    <recommendedName>
        <fullName evidence="7">SUN domain-containing protein</fullName>
    </recommendedName>
</protein>
<feature type="compositionally biased region" description="Low complexity" evidence="6">
    <location>
        <begin position="408"/>
        <end position="423"/>
    </location>
</feature>
<feature type="coiled-coil region" evidence="5">
    <location>
        <begin position="665"/>
        <end position="725"/>
    </location>
</feature>
<dbReference type="STRING" id="930990.A0A067LX55"/>
<keyword evidence="2" id="KW-0812">Transmembrane</keyword>
<evidence type="ECO:0000256" key="3">
    <source>
        <dbReference type="ARBA" id="ARBA00022989"/>
    </source>
</evidence>
<dbReference type="Gene3D" id="2.60.120.260">
    <property type="entry name" value="Galactose-binding domain-like"/>
    <property type="match status" value="1"/>
</dbReference>
<evidence type="ECO:0000256" key="2">
    <source>
        <dbReference type="ARBA" id="ARBA00022692"/>
    </source>
</evidence>
<dbReference type="HOGENOM" id="CLU_005985_0_0_1"/>
<dbReference type="PANTHER" id="PTHR12911:SF8">
    <property type="entry name" value="KLAROID PROTEIN-RELATED"/>
    <property type="match status" value="1"/>
</dbReference>
<dbReference type="InParanoid" id="A0A067LX55"/>
<dbReference type="PROSITE" id="PS51469">
    <property type="entry name" value="SUN"/>
    <property type="match status" value="1"/>
</dbReference>
<feature type="compositionally biased region" description="Basic and acidic residues" evidence="6">
    <location>
        <begin position="224"/>
        <end position="238"/>
    </location>
</feature>
<proteinExistence type="predicted"/>
<feature type="compositionally biased region" description="Low complexity" evidence="6">
    <location>
        <begin position="112"/>
        <end position="123"/>
    </location>
</feature>
<keyword evidence="4" id="KW-0472">Membrane</keyword>
<evidence type="ECO:0000256" key="6">
    <source>
        <dbReference type="SAM" id="MobiDB-lite"/>
    </source>
</evidence>
<organism evidence="8 9">
    <name type="scientific">Botryobasidium botryosum (strain FD-172 SS1)</name>
    <dbReference type="NCBI Taxonomy" id="930990"/>
    <lineage>
        <taxon>Eukaryota</taxon>
        <taxon>Fungi</taxon>
        <taxon>Dikarya</taxon>
        <taxon>Basidiomycota</taxon>
        <taxon>Agaricomycotina</taxon>
        <taxon>Agaricomycetes</taxon>
        <taxon>Cantharellales</taxon>
        <taxon>Botryobasidiaceae</taxon>
        <taxon>Botryobasidium</taxon>
    </lineage>
</organism>
<evidence type="ECO:0000313" key="9">
    <source>
        <dbReference type="Proteomes" id="UP000027195"/>
    </source>
</evidence>
<comment type="subcellular location">
    <subcellularLocation>
        <location evidence="1">Membrane</location>
    </subcellularLocation>
</comment>
<feature type="compositionally biased region" description="Polar residues" evidence="6">
    <location>
        <begin position="152"/>
        <end position="161"/>
    </location>
</feature>
<evidence type="ECO:0000256" key="1">
    <source>
        <dbReference type="ARBA" id="ARBA00004370"/>
    </source>
</evidence>
<keyword evidence="5" id="KW-0175">Coiled coil</keyword>
<evidence type="ECO:0000256" key="4">
    <source>
        <dbReference type="ARBA" id="ARBA00023136"/>
    </source>
</evidence>
<accession>A0A067LX55</accession>
<feature type="compositionally biased region" description="Polar residues" evidence="6">
    <location>
        <begin position="86"/>
        <end position="98"/>
    </location>
</feature>
<dbReference type="InterPro" id="IPR045119">
    <property type="entry name" value="SUN1-5"/>
</dbReference>
<dbReference type="PANTHER" id="PTHR12911">
    <property type="entry name" value="SAD1/UNC-84-LIKE PROTEIN-RELATED"/>
    <property type="match status" value="1"/>
</dbReference>
<feature type="compositionally biased region" description="Low complexity" evidence="6">
    <location>
        <begin position="256"/>
        <end position="270"/>
    </location>
</feature>
<feature type="domain" description="SUN" evidence="7">
    <location>
        <begin position="786"/>
        <end position="985"/>
    </location>
</feature>
<feature type="compositionally biased region" description="Basic and acidic residues" evidence="6">
    <location>
        <begin position="443"/>
        <end position="455"/>
    </location>
</feature>
<feature type="region of interest" description="Disordered" evidence="6">
    <location>
        <begin position="1"/>
        <end position="238"/>
    </location>
</feature>
<dbReference type="Pfam" id="PF07738">
    <property type="entry name" value="Sad1_UNC"/>
    <property type="match status" value="2"/>
</dbReference>
<reference evidence="9" key="1">
    <citation type="journal article" date="2014" name="Proc. Natl. Acad. Sci. U.S.A.">
        <title>Extensive sampling of basidiomycete genomes demonstrates inadequacy of the white-rot/brown-rot paradigm for wood decay fungi.</title>
        <authorList>
            <person name="Riley R."/>
            <person name="Salamov A.A."/>
            <person name="Brown D.W."/>
            <person name="Nagy L.G."/>
            <person name="Floudas D."/>
            <person name="Held B.W."/>
            <person name="Levasseur A."/>
            <person name="Lombard V."/>
            <person name="Morin E."/>
            <person name="Otillar R."/>
            <person name="Lindquist E.A."/>
            <person name="Sun H."/>
            <person name="LaButti K.M."/>
            <person name="Schmutz J."/>
            <person name="Jabbour D."/>
            <person name="Luo H."/>
            <person name="Baker S.E."/>
            <person name="Pisabarro A.G."/>
            <person name="Walton J.D."/>
            <person name="Blanchette R.A."/>
            <person name="Henrissat B."/>
            <person name="Martin F."/>
            <person name="Cullen D."/>
            <person name="Hibbett D.S."/>
            <person name="Grigoriev I.V."/>
        </authorList>
    </citation>
    <scope>NUCLEOTIDE SEQUENCE [LARGE SCALE GENOMIC DNA]</scope>
    <source>
        <strain evidence="9">FD-172 SS1</strain>
    </source>
</reference>
<gene>
    <name evidence="8" type="ORF">BOTBODRAFT_647961</name>
</gene>
<dbReference type="Proteomes" id="UP000027195">
    <property type="component" value="Unassembled WGS sequence"/>
</dbReference>
<feature type="region of interest" description="Disordered" evidence="6">
    <location>
        <begin position="256"/>
        <end position="465"/>
    </location>
</feature>
<dbReference type="OrthoDB" id="342281at2759"/>
<name>A0A067LX55_BOTB1</name>
<evidence type="ECO:0000313" key="8">
    <source>
        <dbReference type="EMBL" id="KDQ07779.1"/>
    </source>
</evidence>
<dbReference type="InterPro" id="IPR012919">
    <property type="entry name" value="SUN_dom"/>
</dbReference>
<feature type="compositionally biased region" description="Low complexity" evidence="6">
    <location>
        <begin position="37"/>
        <end position="54"/>
    </location>
</feature>
<keyword evidence="9" id="KW-1185">Reference proteome</keyword>